<gene>
    <name evidence="1" type="ORF">SMF913_11101</name>
</gene>
<proteinExistence type="predicted"/>
<comment type="caution">
    <text evidence="1">The sequence shown here is derived from an EMBL/GenBank/DDBJ whole genome shotgun (WGS) entry which is preliminary data.</text>
</comment>
<accession>A0A2J7Z471</accession>
<keyword evidence="2" id="KW-1185">Reference proteome</keyword>
<reference evidence="1 2" key="1">
    <citation type="submission" date="2015-09" db="EMBL/GenBank/DDBJ databases">
        <title>Genome sequence, genome mining and natural product profiling of a biocontrol bacterium Streptomyces malaysiensis F913.</title>
        <authorList>
            <person name="Xu Y."/>
            <person name="Wei J."/>
            <person name="Xie J."/>
            <person name="Li T."/>
            <person name="Zhou Z."/>
        </authorList>
    </citation>
    <scope>NUCLEOTIDE SEQUENCE [LARGE SCALE GENOMIC DNA]</scope>
    <source>
        <strain evidence="1 2">F913</strain>
    </source>
</reference>
<sequence>MRLPDLVDDRLGPRESVVDQGDGEVAGAVLPRGTAVVCGMAVADRGPSHEPALTVGQLRQLAGVATGGPRELPGRW</sequence>
<dbReference type="Proteomes" id="UP000236520">
    <property type="component" value="Unassembled WGS sequence"/>
</dbReference>
<dbReference type="AlphaFoldDB" id="A0A2J7Z471"/>
<organism evidence="1 2">
    <name type="scientific">Streptomyces malaysiensis</name>
    <dbReference type="NCBI Taxonomy" id="92644"/>
    <lineage>
        <taxon>Bacteria</taxon>
        <taxon>Bacillati</taxon>
        <taxon>Actinomycetota</taxon>
        <taxon>Actinomycetes</taxon>
        <taxon>Kitasatosporales</taxon>
        <taxon>Streptomycetaceae</taxon>
        <taxon>Streptomyces</taxon>
        <taxon>Streptomyces violaceusniger group</taxon>
    </lineage>
</organism>
<dbReference type="EMBL" id="LJIW01000001">
    <property type="protein sequence ID" value="PNG95076.1"/>
    <property type="molecule type" value="Genomic_DNA"/>
</dbReference>
<evidence type="ECO:0000313" key="1">
    <source>
        <dbReference type="EMBL" id="PNG95076.1"/>
    </source>
</evidence>
<protein>
    <submittedName>
        <fullName evidence="1">Uncharacterized protein</fullName>
    </submittedName>
</protein>
<evidence type="ECO:0000313" key="2">
    <source>
        <dbReference type="Proteomes" id="UP000236520"/>
    </source>
</evidence>
<name>A0A2J7Z471_STRMQ</name>